<dbReference type="EMBL" id="QOVM01000002">
    <property type="protein sequence ID" value="RXG23553.1"/>
    <property type="molecule type" value="Genomic_DNA"/>
</dbReference>
<dbReference type="Gene3D" id="2.50.20.10">
    <property type="entry name" value="Lipoprotein localisation LolA/LolB/LppX"/>
    <property type="match status" value="1"/>
</dbReference>
<evidence type="ECO:0000256" key="1">
    <source>
        <dbReference type="SAM" id="SignalP"/>
    </source>
</evidence>
<protein>
    <recommendedName>
        <fullName evidence="4">Outer membrane lipoprotein-sorting protein</fullName>
    </recommendedName>
</protein>
<feature type="signal peptide" evidence="1">
    <location>
        <begin position="1"/>
        <end position="21"/>
    </location>
</feature>
<comment type="caution">
    <text evidence="2">The sequence shown here is derived from an EMBL/GenBank/DDBJ whole genome shotgun (WGS) entry which is preliminary data.</text>
</comment>
<dbReference type="OrthoDB" id="128937at2"/>
<evidence type="ECO:0000313" key="2">
    <source>
        <dbReference type="EMBL" id="RXG23553.1"/>
    </source>
</evidence>
<feature type="chain" id="PRO_5020678235" description="Outer membrane lipoprotein-sorting protein" evidence="1">
    <location>
        <begin position="22"/>
        <end position="239"/>
    </location>
</feature>
<accession>A0A4Q0P9Y6</accession>
<proteinExistence type="predicted"/>
<evidence type="ECO:0008006" key="4">
    <source>
        <dbReference type="Google" id="ProtNLM"/>
    </source>
</evidence>
<dbReference type="AlphaFoldDB" id="A0A4Q0P9Y6"/>
<reference evidence="2 3" key="1">
    <citation type="submission" date="2018-07" db="EMBL/GenBank/DDBJ databases">
        <title>Leeuwenhoekiella genomics.</title>
        <authorList>
            <person name="Tahon G."/>
            <person name="Willems A."/>
        </authorList>
    </citation>
    <scope>NUCLEOTIDE SEQUENCE [LARGE SCALE GENOMIC DNA]</scope>
    <source>
        <strain evidence="2 3">LMG 22550</strain>
    </source>
</reference>
<sequence length="239" mass="26548">MKVLKSLFALALMLVVSSVSAQNAEEIIATYIENTGGAEAWSKVNATKMSATVNQGGMSIPVTVYNTKDGKQAVIIEFNGQKITQMAYDGTHLWTTNFMSMKPEKSSEEMTQNMALNKNDFPSPLLNYKENGYEVEYVGTETKEGAETYKVKITQEPIMANGVESPSISYYYFDTENFVPIVIETTQMGQNVNIVMSDYQEVDGLYFPFAMSQAGQPFEMSEIIVNPEVDDALFAYPGE</sequence>
<dbReference type="RefSeq" id="WP_128757073.1">
    <property type="nucleotide sequence ID" value="NZ_QOVM01000002.1"/>
</dbReference>
<gene>
    <name evidence="2" type="ORF">DSM00_1168</name>
</gene>
<organism evidence="2 3">
    <name type="scientific">Leeuwenhoekiella aequorea</name>
    <dbReference type="NCBI Taxonomy" id="283736"/>
    <lineage>
        <taxon>Bacteria</taxon>
        <taxon>Pseudomonadati</taxon>
        <taxon>Bacteroidota</taxon>
        <taxon>Flavobacteriia</taxon>
        <taxon>Flavobacteriales</taxon>
        <taxon>Flavobacteriaceae</taxon>
        <taxon>Leeuwenhoekiella</taxon>
    </lineage>
</organism>
<dbReference type="Proteomes" id="UP000289238">
    <property type="component" value="Unassembled WGS sequence"/>
</dbReference>
<keyword evidence="3" id="KW-1185">Reference proteome</keyword>
<name>A0A4Q0P9Y6_9FLAO</name>
<keyword evidence="1" id="KW-0732">Signal</keyword>
<evidence type="ECO:0000313" key="3">
    <source>
        <dbReference type="Proteomes" id="UP000289238"/>
    </source>
</evidence>